<evidence type="ECO:0000256" key="1">
    <source>
        <dbReference type="SAM" id="SignalP"/>
    </source>
</evidence>
<feature type="signal peptide" evidence="1">
    <location>
        <begin position="1"/>
        <end position="27"/>
    </location>
</feature>
<sequence>MRAAARAALCATAIVAATCVATPTASAAASVTVTGASLDGYPYGVMTASGTATCSTTSGTATLEVSANQIFGGHLAAGQGSTTISCAQQPAYWTVTLGPQPNTCPGNPWYGYCFQSRSFAQVFAVLTVGGAFEAVGSASVNT</sequence>
<dbReference type="OrthoDB" id="10013057at2"/>
<name>A0A5Q0GTP7_SACSY</name>
<keyword evidence="1" id="KW-0732">Signal</keyword>
<dbReference type="RefSeq" id="WP_153277922.1">
    <property type="nucleotide sequence ID" value="NZ_CP034550.1"/>
</dbReference>
<evidence type="ECO:0000313" key="2">
    <source>
        <dbReference type="EMBL" id="QFZ17303.1"/>
    </source>
</evidence>
<feature type="chain" id="PRO_5038488943" evidence="1">
    <location>
        <begin position="28"/>
        <end position="142"/>
    </location>
</feature>
<dbReference type="KEGG" id="ssyi:EKG83_07300"/>
<dbReference type="AlphaFoldDB" id="A0A5Q0GTP7"/>
<gene>
    <name evidence="2" type="ORF">EKG83_07300</name>
</gene>
<proteinExistence type="predicted"/>
<dbReference type="EMBL" id="CP034550">
    <property type="protein sequence ID" value="QFZ17303.1"/>
    <property type="molecule type" value="Genomic_DNA"/>
</dbReference>
<dbReference type="Proteomes" id="UP000325787">
    <property type="component" value="Chromosome"/>
</dbReference>
<reference evidence="3" key="1">
    <citation type="journal article" date="2021" name="Curr. Microbiol.">
        <title>Complete genome of nocamycin-producing strain Saccharothrix syringae NRRL B-16468 reveals the biosynthetic potential for secondary metabolites.</title>
        <authorList>
            <person name="Mo X."/>
            <person name="Yang S."/>
        </authorList>
    </citation>
    <scope>NUCLEOTIDE SEQUENCE [LARGE SCALE GENOMIC DNA]</scope>
    <source>
        <strain evidence="3">ATCC 51364 / DSM 43886 / JCM 6844 / KCTC 9398 / NBRC 14523 / NRRL B-16468 / INA 2240</strain>
    </source>
</reference>
<keyword evidence="3" id="KW-1185">Reference proteome</keyword>
<accession>A0A5Q0GTP7</accession>
<protein>
    <submittedName>
        <fullName evidence="2">Uncharacterized protein</fullName>
    </submittedName>
</protein>
<organism evidence="2 3">
    <name type="scientific">Saccharothrix syringae</name>
    <name type="common">Nocardiopsis syringae</name>
    <dbReference type="NCBI Taxonomy" id="103733"/>
    <lineage>
        <taxon>Bacteria</taxon>
        <taxon>Bacillati</taxon>
        <taxon>Actinomycetota</taxon>
        <taxon>Actinomycetes</taxon>
        <taxon>Pseudonocardiales</taxon>
        <taxon>Pseudonocardiaceae</taxon>
        <taxon>Saccharothrix</taxon>
    </lineage>
</organism>
<evidence type="ECO:0000313" key="3">
    <source>
        <dbReference type="Proteomes" id="UP000325787"/>
    </source>
</evidence>